<dbReference type="AlphaFoldDB" id="A0A554JBJ4"/>
<dbReference type="InterPro" id="IPR022898">
    <property type="entry name" value="RNase_HII"/>
</dbReference>
<dbReference type="GO" id="GO:0005737">
    <property type="term" value="C:cytoplasm"/>
    <property type="evidence" value="ECO:0007669"/>
    <property type="project" value="UniProtKB-SubCell"/>
</dbReference>
<dbReference type="Gene3D" id="3.30.420.10">
    <property type="entry name" value="Ribonuclease H-like superfamily/Ribonuclease H"/>
    <property type="match status" value="1"/>
</dbReference>
<evidence type="ECO:0000256" key="7">
    <source>
        <dbReference type="ARBA" id="ARBA00022722"/>
    </source>
</evidence>
<name>A0A554JBJ4_9BACT</name>
<comment type="catalytic activity">
    <reaction evidence="1 12 13">
        <text>Endonucleolytic cleavage to 5'-phosphomonoester.</text>
        <dbReference type="EC" id="3.1.26.4"/>
    </reaction>
</comment>
<dbReference type="Pfam" id="PF01351">
    <property type="entry name" value="RNase_HII"/>
    <property type="match status" value="1"/>
</dbReference>
<comment type="caution">
    <text evidence="15">The sequence shown here is derived from an EMBL/GenBank/DDBJ whole genome shotgun (WGS) entry which is preliminary data.</text>
</comment>
<evidence type="ECO:0000256" key="4">
    <source>
        <dbReference type="ARBA" id="ARBA00004496"/>
    </source>
</evidence>
<dbReference type="InterPro" id="IPR012337">
    <property type="entry name" value="RNaseH-like_sf"/>
</dbReference>
<keyword evidence="7 12" id="KW-0540">Nuclease</keyword>
<evidence type="ECO:0000256" key="2">
    <source>
        <dbReference type="ARBA" id="ARBA00001946"/>
    </source>
</evidence>
<evidence type="ECO:0000256" key="9">
    <source>
        <dbReference type="ARBA" id="ARBA00022759"/>
    </source>
</evidence>
<feature type="binding site" evidence="12">
    <location>
        <position position="131"/>
    </location>
    <ligand>
        <name>a divalent metal cation</name>
        <dbReference type="ChEBI" id="CHEBI:60240"/>
    </ligand>
</feature>
<keyword evidence="8 12" id="KW-0479">Metal-binding</keyword>
<dbReference type="InterPro" id="IPR036397">
    <property type="entry name" value="RNaseH_sf"/>
</dbReference>
<proteinExistence type="inferred from homology"/>
<dbReference type="Proteomes" id="UP000316253">
    <property type="component" value="Unassembled WGS sequence"/>
</dbReference>
<comment type="similarity">
    <text evidence="5 13">Belongs to the RNase HII family.</text>
</comment>
<dbReference type="SUPFAM" id="SSF53098">
    <property type="entry name" value="Ribonuclease H-like"/>
    <property type="match status" value="1"/>
</dbReference>
<evidence type="ECO:0000256" key="11">
    <source>
        <dbReference type="ARBA" id="ARBA00023211"/>
    </source>
</evidence>
<evidence type="ECO:0000256" key="13">
    <source>
        <dbReference type="RuleBase" id="RU003515"/>
    </source>
</evidence>
<evidence type="ECO:0000313" key="16">
    <source>
        <dbReference type="Proteomes" id="UP000316253"/>
    </source>
</evidence>
<sequence>MAYSPIDRRQEERWAKSGQLVIGLDEVGRGAWAGPLMVGAWLYPIAIEPASFLTTPLANRLTDSKLLTPRLRATLAPELEQSSRFAVASQSATSIDQVGLTQALRLAYLEAALSITKELKVEPSQVIWLLDGKTNFLPLEWPLVSLTVKGDQRWFAIAAASVIAKVRRDELMTRLAGKLPGYGFEKHKGYGTTEHRLAIQRLGLTTEHRQSYQLGL</sequence>
<comment type="cofactor">
    <cofactor evidence="12">
        <name>Mn(2+)</name>
        <dbReference type="ChEBI" id="CHEBI:29035"/>
    </cofactor>
    <cofactor evidence="12">
        <name>Mg(2+)</name>
        <dbReference type="ChEBI" id="CHEBI:18420"/>
    </cofactor>
    <text evidence="12">Manganese or magnesium. Binds 1 divalent metal ion per monomer in the absence of substrate. May bind a second metal ion after substrate binding.</text>
</comment>
<keyword evidence="10 12" id="KW-0378">Hydrolase</keyword>
<dbReference type="GO" id="GO:0032299">
    <property type="term" value="C:ribonuclease H2 complex"/>
    <property type="evidence" value="ECO:0007669"/>
    <property type="project" value="TreeGrafter"/>
</dbReference>
<evidence type="ECO:0000256" key="10">
    <source>
        <dbReference type="ARBA" id="ARBA00022801"/>
    </source>
</evidence>
<keyword evidence="6" id="KW-0963">Cytoplasm</keyword>
<dbReference type="PANTHER" id="PTHR10954">
    <property type="entry name" value="RIBONUCLEASE H2 SUBUNIT A"/>
    <property type="match status" value="1"/>
</dbReference>
<feature type="binding site" evidence="12">
    <location>
        <position position="25"/>
    </location>
    <ligand>
        <name>a divalent metal cation</name>
        <dbReference type="ChEBI" id="CHEBI:60240"/>
    </ligand>
</feature>
<dbReference type="NCBIfam" id="NF000595">
    <property type="entry name" value="PRK00015.1-3"/>
    <property type="match status" value="1"/>
</dbReference>
<evidence type="ECO:0000313" key="15">
    <source>
        <dbReference type="EMBL" id="TSC65732.1"/>
    </source>
</evidence>
<evidence type="ECO:0000256" key="12">
    <source>
        <dbReference type="PROSITE-ProRule" id="PRU01319"/>
    </source>
</evidence>
<evidence type="ECO:0000256" key="1">
    <source>
        <dbReference type="ARBA" id="ARBA00000077"/>
    </source>
</evidence>
<dbReference type="InterPro" id="IPR001352">
    <property type="entry name" value="RNase_HII/HIII"/>
</dbReference>
<evidence type="ECO:0000259" key="14">
    <source>
        <dbReference type="PROSITE" id="PS51975"/>
    </source>
</evidence>
<comment type="subcellular location">
    <subcellularLocation>
        <location evidence="4">Cytoplasm</location>
    </subcellularLocation>
</comment>
<dbReference type="EMBL" id="VMFD01000030">
    <property type="protein sequence ID" value="TSC65732.1"/>
    <property type="molecule type" value="Genomic_DNA"/>
</dbReference>
<dbReference type="GO" id="GO:0004523">
    <property type="term" value="F:RNA-DNA hybrid ribonuclease activity"/>
    <property type="evidence" value="ECO:0007669"/>
    <property type="project" value="UniProtKB-UniRule"/>
</dbReference>
<reference evidence="15 16" key="1">
    <citation type="submission" date="2017-08" db="EMBL/GenBank/DDBJ databases">
        <title>Mechanisms for carbon and nitrogen cycling indicate functional differentiation within the Candidate Phyla Radiation.</title>
        <authorList>
            <person name="Danczak R.E."/>
            <person name="Johnston M.D."/>
            <person name="Kenah C."/>
            <person name="Slattery M."/>
            <person name="Wrighton K.C."/>
            <person name="Wilkins M.J."/>
        </authorList>
    </citation>
    <scope>NUCLEOTIDE SEQUENCE [LARGE SCALE GENOMIC DNA]</scope>
    <source>
        <strain evidence="15">Gr01-1014_85</strain>
    </source>
</reference>
<dbReference type="PANTHER" id="PTHR10954:SF18">
    <property type="entry name" value="RIBONUCLEASE HII"/>
    <property type="match status" value="1"/>
</dbReference>
<comment type="cofactor">
    <cofactor evidence="2">
        <name>Mg(2+)</name>
        <dbReference type="ChEBI" id="CHEBI:18420"/>
    </cofactor>
</comment>
<evidence type="ECO:0000256" key="3">
    <source>
        <dbReference type="ARBA" id="ARBA00004065"/>
    </source>
</evidence>
<evidence type="ECO:0000256" key="5">
    <source>
        <dbReference type="ARBA" id="ARBA00007383"/>
    </source>
</evidence>
<dbReference type="GO" id="GO:0043137">
    <property type="term" value="P:DNA replication, removal of RNA primer"/>
    <property type="evidence" value="ECO:0007669"/>
    <property type="project" value="TreeGrafter"/>
</dbReference>
<evidence type="ECO:0000256" key="8">
    <source>
        <dbReference type="ARBA" id="ARBA00022723"/>
    </source>
</evidence>
<dbReference type="GO" id="GO:0003723">
    <property type="term" value="F:RNA binding"/>
    <property type="evidence" value="ECO:0007669"/>
    <property type="project" value="UniProtKB-UniRule"/>
</dbReference>
<dbReference type="InterPro" id="IPR024567">
    <property type="entry name" value="RNase_HII/HIII_dom"/>
</dbReference>
<feature type="domain" description="RNase H type-2" evidence="14">
    <location>
        <begin position="19"/>
        <end position="216"/>
    </location>
</feature>
<accession>A0A554JBJ4</accession>
<gene>
    <name evidence="15" type="ORF">CEO22_374</name>
</gene>
<keyword evidence="11" id="KW-0464">Manganese</keyword>
<comment type="function">
    <text evidence="3 13">Endonuclease that specifically degrades the RNA of RNA-DNA hybrids.</text>
</comment>
<dbReference type="GO" id="GO:0046872">
    <property type="term" value="F:metal ion binding"/>
    <property type="evidence" value="ECO:0007669"/>
    <property type="project" value="UniProtKB-KW"/>
</dbReference>
<evidence type="ECO:0000256" key="6">
    <source>
        <dbReference type="ARBA" id="ARBA00022490"/>
    </source>
</evidence>
<dbReference type="GO" id="GO:0006298">
    <property type="term" value="P:mismatch repair"/>
    <property type="evidence" value="ECO:0007669"/>
    <property type="project" value="TreeGrafter"/>
</dbReference>
<dbReference type="PROSITE" id="PS51975">
    <property type="entry name" value="RNASE_H_2"/>
    <property type="match status" value="1"/>
</dbReference>
<keyword evidence="9 12" id="KW-0255">Endonuclease</keyword>
<organism evidence="15 16">
    <name type="scientific">Candidatus Berkelbacteria bacterium Gr01-1014_85</name>
    <dbReference type="NCBI Taxonomy" id="2017150"/>
    <lineage>
        <taxon>Bacteria</taxon>
        <taxon>Candidatus Berkelbacteria</taxon>
    </lineage>
</organism>
<feature type="binding site" evidence="12">
    <location>
        <position position="26"/>
    </location>
    <ligand>
        <name>a divalent metal cation</name>
        <dbReference type="ChEBI" id="CHEBI:60240"/>
    </ligand>
</feature>
<protein>
    <recommendedName>
        <fullName evidence="13">Ribonuclease</fullName>
        <ecNumber evidence="13">3.1.26.4</ecNumber>
    </recommendedName>
</protein>
<dbReference type="EC" id="3.1.26.4" evidence="13"/>
<dbReference type="CDD" id="cd07182">
    <property type="entry name" value="RNase_HII_bacteria_HII_like"/>
    <property type="match status" value="1"/>
</dbReference>